<dbReference type="Proteomes" id="UP000007460">
    <property type="component" value="Chromosome"/>
</dbReference>
<evidence type="ECO:0000256" key="4">
    <source>
        <dbReference type="ARBA" id="ARBA00022764"/>
    </source>
</evidence>
<keyword evidence="3 6" id="KW-0732">Signal</keyword>
<evidence type="ECO:0000256" key="3">
    <source>
        <dbReference type="ARBA" id="ARBA00022729"/>
    </source>
</evidence>
<evidence type="ECO:0000313" key="8">
    <source>
        <dbReference type="Proteomes" id="UP000007460"/>
    </source>
</evidence>
<evidence type="ECO:0000256" key="1">
    <source>
        <dbReference type="ARBA" id="ARBA00004418"/>
    </source>
</evidence>
<dbReference type="HOGENOM" id="CLU_026974_1_4_5"/>
<dbReference type="PANTHER" id="PTHR30222">
    <property type="entry name" value="SPERMIDINE/PUTRESCINE-BINDING PERIPLASMIC PROTEIN"/>
    <property type="match status" value="1"/>
</dbReference>
<keyword evidence="2 5" id="KW-0813">Transport</keyword>
<dbReference type="GO" id="GO:0019808">
    <property type="term" value="F:polyamine binding"/>
    <property type="evidence" value="ECO:0007669"/>
    <property type="project" value="InterPro"/>
</dbReference>
<dbReference type="SUPFAM" id="SSF53850">
    <property type="entry name" value="Periplasmic binding protein-like II"/>
    <property type="match status" value="1"/>
</dbReference>
<dbReference type="eggNOG" id="COG0687">
    <property type="taxonomic scope" value="Bacteria"/>
</dbReference>
<comment type="subcellular location">
    <subcellularLocation>
        <location evidence="1 5">Periplasm</location>
    </subcellularLocation>
</comment>
<sequence>MKKLSFICVIAMAVSTPVFADGSLNIYNWSDYIGEDTIANFEAETGIDVTYDMYDSNEVLDAKMMAGSSGYDLVVPTADFLVRGREAGVYQDMDLSRLKNASNQDPQIQGLADQAMGSNAAGLVYMWGTTGVAYNEKMIADRLGDDAPTDSWSLILDPKYASKLEDCGIAILDAPTDVLPNVIAYLGKDGTSKNKADFEAAGEVLNAVQPYLRYIHSSQSINDMANGDLCAAIMWSGDAFQAAARAEEAENGHIINYVIPSEGTNMWFDVMAIPADAKNLDNAYKFIDYMMRADVAAENVNYVWYASGNAAANPQIDPEILEHPGIYPSAEAQKNLFVVPVYDAKLDRVVNRVWSRFASGG</sequence>
<feature type="chain" id="PRO_5003069141" description="Putrescine-binding periplasmic protein" evidence="6">
    <location>
        <begin position="21"/>
        <end position="361"/>
    </location>
</feature>
<dbReference type="PIRSF" id="PIRSF019574">
    <property type="entry name" value="Periplasmic_polyamine_BP"/>
    <property type="match status" value="1"/>
</dbReference>
<dbReference type="InterPro" id="IPR001188">
    <property type="entry name" value="Sperm_putr-bd"/>
</dbReference>
<dbReference type="STRING" id="488538.SAR116_2031"/>
<comment type="similarity">
    <text evidence="5">Belongs to the bacterial solute-binding protein PotD/PotF family.</text>
</comment>
<reference evidence="7 8" key="1">
    <citation type="journal article" date="2010" name="J. Bacteriol.">
        <title>Complete genome sequence of "Candidatus Puniceispirillum marinum" IMCC1322, a representative of the SAR116 clade in the Alphaproteobacteria.</title>
        <authorList>
            <person name="Oh H.M."/>
            <person name="Kwon K.K."/>
            <person name="Kang I."/>
            <person name="Kang S.G."/>
            <person name="Lee J.H."/>
            <person name="Kim S.J."/>
            <person name="Cho J.C."/>
        </authorList>
    </citation>
    <scope>NUCLEOTIDE SEQUENCE [LARGE SCALE GENOMIC DNA]</scope>
    <source>
        <strain evidence="7 8">IMCC1322</strain>
    </source>
</reference>
<accession>D5BN81</accession>
<protein>
    <recommendedName>
        <fullName evidence="5">Putrescine-binding periplasmic protein</fullName>
    </recommendedName>
</protein>
<keyword evidence="8" id="KW-1185">Reference proteome</keyword>
<dbReference type="OrthoDB" id="9769319at2"/>
<dbReference type="PANTHER" id="PTHR30222:SF18">
    <property type="entry name" value="BIFUNCTIONAL POLYHYDROXYBUTYRATE SYNTHASE _ ABC TRANSPORTER PERIPLASMIC BINDING PROTEIN-RELATED"/>
    <property type="match status" value="1"/>
</dbReference>
<dbReference type="KEGG" id="apb:SAR116_2031"/>
<dbReference type="PRINTS" id="PR00909">
    <property type="entry name" value="SPERMDNBNDNG"/>
</dbReference>
<keyword evidence="4 5" id="KW-0574">Periplasm</keyword>
<evidence type="ECO:0000256" key="2">
    <source>
        <dbReference type="ARBA" id="ARBA00022448"/>
    </source>
</evidence>
<evidence type="ECO:0000313" key="7">
    <source>
        <dbReference type="EMBL" id="ADE40274.1"/>
    </source>
</evidence>
<proteinExistence type="inferred from homology"/>
<dbReference type="Gene3D" id="3.40.190.10">
    <property type="entry name" value="Periplasmic binding protein-like II"/>
    <property type="match status" value="2"/>
</dbReference>
<dbReference type="EMBL" id="CP001751">
    <property type="protein sequence ID" value="ADE40274.1"/>
    <property type="molecule type" value="Genomic_DNA"/>
</dbReference>
<dbReference type="CDD" id="cd13659">
    <property type="entry name" value="PBP2_PotF"/>
    <property type="match status" value="1"/>
</dbReference>
<dbReference type="InterPro" id="IPR006059">
    <property type="entry name" value="SBP"/>
</dbReference>
<organism evidence="7 8">
    <name type="scientific">Puniceispirillum marinum (strain IMCC1322)</name>
    <dbReference type="NCBI Taxonomy" id="488538"/>
    <lineage>
        <taxon>Bacteria</taxon>
        <taxon>Pseudomonadati</taxon>
        <taxon>Pseudomonadota</taxon>
        <taxon>Alphaproteobacteria</taxon>
        <taxon>Candidatus Puniceispirillales</taxon>
        <taxon>Candidatus Puniceispirillaceae</taxon>
        <taxon>Candidatus Puniceispirillum</taxon>
    </lineage>
</organism>
<name>D5BN81_PUNMI</name>
<dbReference type="GO" id="GO:0015846">
    <property type="term" value="P:polyamine transport"/>
    <property type="evidence" value="ECO:0007669"/>
    <property type="project" value="InterPro"/>
</dbReference>
<evidence type="ECO:0000256" key="5">
    <source>
        <dbReference type="PIRNR" id="PIRNR019574"/>
    </source>
</evidence>
<dbReference type="GO" id="GO:0042597">
    <property type="term" value="C:periplasmic space"/>
    <property type="evidence" value="ECO:0007669"/>
    <property type="project" value="UniProtKB-SubCell"/>
</dbReference>
<dbReference type="AlphaFoldDB" id="D5BN81"/>
<feature type="signal peptide" evidence="6">
    <location>
        <begin position="1"/>
        <end position="20"/>
    </location>
</feature>
<comment type="function">
    <text evidence="5">Required for the activity of the bacterial periplasmic transport system of putrescine.</text>
</comment>
<evidence type="ECO:0000256" key="6">
    <source>
        <dbReference type="SAM" id="SignalP"/>
    </source>
</evidence>
<gene>
    <name evidence="7" type="ordered locus">SAR116_2031</name>
</gene>
<dbReference type="Pfam" id="PF13416">
    <property type="entry name" value="SBP_bac_8"/>
    <property type="match status" value="1"/>
</dbReference>